<dbReference type="InterPro" id="IPR000594">
    <property type="entry name" value="ThiF_NAD_FAD-bd"/>
</dbReference>
<dbReference type="EMBL" id="BMIF01000006">
    <property type="protein sequence ID" value="GGA67303.1"/>
    <property type="molecule type" value="Genomic_DNA"/>
</dbReference>
<evidence type="ECO:0000259" key="2">
    <source>
        <dbReference type="Pfam" id="PF00899"/>
    </source>
</evidence>
<proteinExistence type="inferred from homology"/>
<dbReference type="Proteomes" id="UP000636264">
    <property type="component" value="Unassembled WGS sequence"/>
</dbReference>
<evidence type="ECO:0000313" key="4">
    <source>
        <dbReference type="Proteomes" id="UP000636264"/>
    </source>
</evidence>
<dbReference type="PANTHER" id="PTHR10953">
    <property type="entry name" value="UBIQUITIN-ACTIVATING ENZYME E1"/>
    <property type="match status" value="1"/>
</dbReference>
<keyword evidence="4" id="KW-1185">Reference proteome</keyword>
<dbReference type="GO" id="GO:0005737">
    <property type="term" value="C:cytoplasm"/>
    <property type="evidence" value="ECO:0007669"/>
    <property type="project" value="TreeGrafter"/>
</dbReference>
<dbReference type="GO" id="GO:0016779">
    <property type="term" value="F:nucleotidyltransferase activity"/>
    <property type="evidence" value="ECO:0007669"/>
    <property type="project" value="TreeGrafter"/>
</dbReference>
<dbReference type="SUPFAM" id="SSF52821">
    <property type="entry name" value="Rhodanese/Cell cycle control phosphatase"/>
    <property type="match status" value="1"/>
</dbReference>
<dbReference type="CDD" id="cd00158">
    <property type="entry name" value="RHOD"/>
    <property type="match status" value="1"/>
</dbReference>
<dbReference type="Gene3D" id="3.40.50.720">
    <property type="entry name" value="NAD(P)-binding Rossmann-like Domain"/>
    <property type="match status" value="1"/>
</dbReference>
<dbReference type="GO" id="GO:0008641">
    <property type="term" value="F:ubiquitin-like modifier activating enzyme activity"/>
    <property type="evidence" value="ECO:0007669"/>
    <property type="project" value="InterPro"/>
</dbReference>
<dbReference type="FunFam" id="3.40.50.720:FF:000080">
    <property type="entry name" value="Thiazole biosynthesis adenylyltransferase ThiF"/>
    <property type="match status" value="1"/>
</dbReference>
<dbReference type="SUPFAM" id="SSF69572">
    <property type="entry name" value="Activating enzymes of the ubiquitin-like proteins"/>
    <property type="match status" value="1"/>
</dbReference>
<dbReference type="RefSeq" id="WP_188721070.1">
    <property type="nucleotide sequence ID" value="NZ_BMIF01000006.1"/>
</dbReference>
<accession>A0A916W554</accession>
<evidence type="ECO:0000256" key="1">
    <source>
        <dbReference type="ARBA" id="ARBA00009919"/>
    </source>
</evidence>
<dbReference type="InterPro" id="IPR036873">
    <property type="entry name" value="Rhodanese-like_dom_sf"/>
</dbReference>
<reference evidence="3" key="1">
    <citation type="journal article" date="2014" name="Int. J. Syst. Evol. Microbiol.">
        <title>Complete genome sequence of Corynebacterium casei LMG S-19264T (=DSM 44701T), isolated from a smear-ripened cheese.</title>
        <authorList>
            <consortium name="US DOE Joint Genome Institute (JGI-PGF)"/>
            <person name="Walter F."/>
            <person name="Albersmeier A."/>
            <person name="Kalinowski J."/>
            <person name="Ruckert C."/>
        </authorList>
    </citation>
    <scope>NUCLEOTIDE SEQUENCE</scope>
    <source>
        <strain evidence="3">CGMCC 1.15320</strain>
    </source>
</reference>
<protein>
    <recommendedName>
        <fullName evidence="2">THIF-type NAD/FAD binding fold domain-containing protein</fullName>
    </recommendedName>
</protein>
<reference evidence="3" key="2">
    <citation type="submission" date="2020-09" db="EMBL/GenBank/DDBJ databases">
        <authorList>
            <person name="Sun Q."/>
            <person name="Zhou Y."/>
        </authorList>
    </citation>
    <scope>NUCLEOTIDE SEQUENCE</scope>
    <source>
        <strain evidence="3">CGMCC 1.15320</strain>
    </source>
</reference>
<dbReference type="AlphaFoldDB" id="A0A916W554"/>
<dbReference type="Pfam" id="PF00899">
    <property type="entry name" value="ThiF"/>
    <property type="match status" value="1"/>
</dbReference>
<feature type="domain" description="THIF-type NAD/FAD binding fold" evidence="2">
    <location>
        <begin position="4"/>
        <end position="227"/>
    </location>
</feature>
<dbReference type="CDD" id="cd00757">
    <property type="entry name" value="ThiF_MoeB_HesA_family"/>
    <property type="match status" value="1"/>
</dbReference>
<comment type="similarity">
    <text evidence="1">Belongs to the HesA/MoeB/ThiF family.</text>
</comment>
<dbReference type="PANTHER" id="PTHR10953:SF102">
    <property type="entry name" value="ADENYLYLTRANSFERASE AND SULFURTRANSFERASE MOCS3"/>
    <property type="match status" value="1"/>
</dbReference>
<gene>
    <name evidence="3" type="ORF">GCM10011385_21500</name>
</gene>
<dbReference type="InterPro" id="IPR035985">
    <property type="entry name" value="Ubiquitin-activating_enz"/>
</dbReference>
<comment type="caution">
    <text evidence="3">The sequence shown here is derived from an EMBL/GenBank/DDBJ whole genome shotgun (WGS) entry which is preliminary data.</text>
</comment>
<organism evidence="3 4">
    <name type="scientific">Nitratireductor aestuarii</name>
    <dbReference type="NCBI Taxonomy" id="1735103"/>
    <lineage>
        <taxon>Bacteria</taxon>
        <taxon>Pseudomonadati</taxon>
        <taxon>Pseudomonadota</taxon>
        <taxon>Alphaproteobacteria</taxon>
        <taxon>Hyphomicrobiales</taxon>
        <taxon>Phyllobacteriaceae</taxon>
        <taxon>Nitratireductor</taxon>
    </lineage>
</organism>
<sequence>MNRYARQTILPEVGGSGQERLQAARVLVIGAGALGVPVLQYLVGAGVGHITLVDPDVIEVSNLHRQPLYTESQAGQPKARAAQQAMQRLNSTVEVTPVMEWLTPTNAPSLVAGADIVLDCADSYAVSYTLSDTCFATRKPLISASALALEGYVGGYCGGAPSLRAIFPDPTDAGATCATAGVLGPIVGMLGCLQARMALGVLLGIDPSPLGLLIRMDSAMRFSQFRFDKAPEEPGPCFISLRDVRPGDLVVDLRPSEEAPTLATPDALRMPDYGSTGPLPDTGGRVVIACRSGLRAWRAANLLAQRWRGDVALLALN</sequence>
<dbReference type="GO" id="GO:0004792">
    <property type="term" value="F:thiosulfate-cyanide sulfurtransferase activity"/>
    <property type="evidence" value="ECO:0007669"/>
    <property type="project" value="TreeGrafter"/>
</dbReference>
<dbReference type="InterPro" id="IPR045886">
    <property type="entry name" value="ThiF/MoeB/HesA"/>
</dbReference>
<name>A0A916W554_9HYPH</name>
<evidence type="ECO:0000313" key="3">
    <source>
        <dbReference type="EMBL" id="GGA67303.1"/>
    </source>
</evidence>